<organism evidence="18 19">
    <name type="scientific">Stephania japonica</name>
    <dbReference type="NCBI Taxonomy" id="461633"/>
    <lineage>
        <taxon>Eukaryota</taxon>
        <taxon>Viridiplantae</taxon>
        <taxon>Streptophyta</taxon>
        <taxon>Embryophyta</taxon>
        <taxon>Tracheophyta</taxon>
        <taxon>Spermatophyta</taxon>
        <taxon>Magnoliopsida</taxon>
        <taxon>Ranunculales</taxon>
        <taxon>Menispermaceae</taxon>
        <taxon>Menispermoideae</taxon>
        <taxon>Cissampelideae</taxon>
        <taxon>Stephania</taxon>
    </lineage>
</organism>
<reference evidence="18 19" key="1">
    <citation type="submission" date="2024-01" db="EMBL/GenBank/DDBJ databases">
        <title>Genome assemblies of Stephania.</title>
        <authorList>
            <person name="Yang L."/>
        </authorList>
    </citation>
    <scope>NUCLEOTIDE SEQUENCE [LARGE SCALE GENOMIC DNA]</scope>
    <source>
        <strain evidence="18">QJT</strain>
        <tissue evidence="18">Leaf</tissue>
    </source>
</reference>
<evidence type="ECO:0000259" key="17">
    <source>
        <dbReference type="PROSITE" id="PS50011"/>
    </source>
</evidence>
<comment type="catalytic activity">
    <reaction evidence="15">
        <text>L-seryl-[protein] + ATP = O-phospho-L-seryl-[protein] + ADP + H(+)</text>
        <dbReference type="Rhea" id="RHEA:17989"/>
        <dbReference type="Rhea" id="RHEA-COMP:9863"/>
        <dbReference type="Rhea" id="RHEA-COMP:11604"/>
        <dbReference type="ChEBI" id="CHEBI:15378"/>
        <dbReference type="ChEBI" id="CHEBI:29999"/>
        <dbReference type="ChEBI" id="CHEBI:30616"/>
        <dbReference type="ChEBI" id="CHEBI:83421"/>
        <dbReference type="ChEBI" id="CHEBI:456216"/>
        <dbReference type="EC" id="2.7.11.1"/>
    </reaction>
</comment>
<dbReference type="Pfam" id="PF00560">
    <property type="entry name" value="LRR_1"/>
    <property type="match status" value="1"/>
</dbReference>
<accession>A0AAP0NUB4</accession>
<dbReference type="EMBL" id="JBBNAE010000006">
    <property type="protein sequence ID" value="KAK9116846.1"/>
    <property type="molecule type" value="Genomic_DNA"/>
</dbReference>
<dbReference type="InterPro" id="IPR051824">
    <property type="entry name" value="LRR_Rcpt-Like_S/T_Kinase"/>
</dbReference>
<proteinExistence type="predicted"/>
<evidence type="ECO:0000256" key="12">
    <source>
        <dbReference type="ARBA" id="ARBA00023170"/>
    </source>
</evidence>
<evidence type="ECO:0000256" key="4">
    <source>
        <dbReference type="ARBA" id="ARBA00022614"/>
    </source>
</evidence>
<keyword evidence="10" id="KW-1133">Transmembrane helix</keyword>
<evidence type="ECO:0000256" key="16">
    <source>
        <dbReference type="SAM" id="SignalP"/>
    </source>
</evidence>
<dbReference type="Pfam" id="PF00069">
    <property type="entry name" value="Pkinase"/>
    <property type="match status" value="1"/>
</dbReference>
<evidence type="ECO:0000256" key="8">
    <source>
        <dbReference type="ARBA" id="ARBA00022737"/>
    </source>
</evidence>
<evidence type="ECO:0000256" key="14">
    <source>
        <dbReference type="ARBA" id="ARBA00047899"/>
    </source>
</evidence>
<dbReference type="GO" id="GO:0016020">
    <property type="term" value="C:membrane"/>
    <property type="evidence" value="ECO:0007669"/>
    <property type="project" value="UniProtKB-SubCell"/>
</dbReference>
<keyword evidence="5" id="KW-0808">Transferase</keyword>
<dbReference type="SUPFAM" id="SSF52058">
    <property type="entry name" value="L domain-like"/>
    <property type="match status" value="1"/>
</dbReference>
<dbReference type="FunFam" id="3.80.10.10:FF:000673">
    <property type="entry name" value="Probable LRR receptor-like serine/threonine-protein kinase At2g02780"/>
    <property type="match status" value="1"/>
</dbReference>
<keyword evidence="6" id="KW-0812">Transmembrane</keyword>
<evidence type="ECO:0000256" key="15">
    <source>
        <dbReference type="ARBA" id="ARBA00048679"/>
    </source>
</evidence>
<evidence type="ECO:0000256" key="2">
    <source>
        <dbReference type="ARBA" id="ARBA00012513"/>
    </source>
</evidence>
<evidence type="ECO:0000256" key="10">
    <source>
        <dbReference type="ARBA" id="ARBA00022989"/>
    </source>
</evidence>
<dbReference type="GO" id="GO:0005524">
    <property type="term" value="F:ATP binding"/>
    <property type="evidence" value="ECO:0007669"/>
    <property type="project" value="InterPro"/>
</dbReference>
<comment type="caution">
    <text evidence="18">The sequence shown here is derived from an EMBL/GenBank/DDBJ whole genome shotgun (WGS) entry which is preliminary data.</text>
</comment>
<comment type="catalytic activity">
    <reaction evidence="14">
        <text>L-threonyl-[protein] + ATP = O-phospho-L-threonyl-[protein] + ADP + H(+)</text>
        <dbReference type="Rhea" id="RHEA:46608"/>
        <dbReference type="Rhea" id="RHEA-COMP:11060"/>
        <dbReference type="Rhea" id="RHEA-COMP:11605"/>
        <dbReference type="ChEBI" id="CHEBI:15378"/>
        <dbReference type="ChEBI" id="CHEBI:30013"/>
        <dbReference type="ChEBI" id="CHEBI:30616"/>
        <dbReference type="ChEBI" id="CHEBI:61977"/>
        <dbReference type="ChEBI" id="CHEBI:456216"/>
        <dbReference type="EC" id="2.7.11.1"/>
    </reaction>
</comment>
<dbReference type="PROSITE" id="PS50011">
    <property type="entry name" value="PROTEIN_KINASE_DOM"/>
    <property type="match status" value="1"/>
</dbReference>
<feature type="domain" description="Protein kinase" evidence="17">
    <location>
        <begin position="402"/>
        <end position="674"/>
    </location>
</feature>
<keyword evidence="4" id="KW-0433">Leucine-rich repeat</keyword>
<evidence type="ECO:0000256" key="3">
    <source>
        <dbReference type="ARBA" id="ARBA00022527"/>
    </source>
</evidence>
<evidence type="ECO:0000313" key="18">
    <source>
        <dbReference type="EMBL" id="KAK9116846.1"/>
    </source>
</evidence>
<dbReference type="InterPro" id="IPR032675">
    <property type="entry name" value="LRR_dom_sf"/>
</dbReference>
<dbReference type="SUPFAM" id="SSF56112">
    <property type="entry name" value="Protein kinase-like (PK-like)"/>
    <property type="match status" value="1"/>
</dbReference>
<evidence type="ECO:0000256" key="9">
    <source>
        <dbReference type="ARBA" id="ARBA00022777"/>
    </source>
</evidence>
<dbReference type="Pfam" id="PF13855">
    <property type="entry name" value="LRR_8"/>
    <property type="match status" value="1"/>
</dbReference>
<keyword evidence="9" id="KW-0418">Kinase</keyword>
<dbReference type="EC" id="2.7.11.1" evidence="2"/>
<dbReference type="GO" id="GO:0004674">
    <property type="term" value="F:protein serine/threonine kinase activity"/>
    <property type="evidence" value="ECO:0007669"/>
    <property type="project" value="UniProtKB-KW"/>
</dbReference>
<sequence>MAKNRALFCLIFLISLSIPLSLAQLVPSEARILFRIRQILEFPPILQHWNRSTEFCNHSVSPFLTILCSDNHVTQFVLIGNKSSSISVSEMNFTTTEQTLSPSFSSDAFFTTITKLTSLKSLSLVSLGLWGPIPTKIDRLKSLELLNLSKNHFFGDIPSTITSLSSLKSVALAENLLNGSVPDLSKLGNLEELDLGRNLLGPEFPSMGTQIVNLVLKNNSFRSRIPSIIERFDRLQRIDLSNNEFNGAVPDALFALPSIKQLNLAGNALSGALSMESQCSETLEFVDLSNNLLSGGMPMCLNWNSTRRTVLFSGNCLMAGEMEYQHPTSFCYEKPLSVMPQFIVLRLRRRKAPNKAVRTISISNKGSDDAWLGPTNASLRVLGLPPYRIFSFEDIEEATNSFEQSDLMEDGSHGQLYKGWLRDGSMVVVRFLKLKPAQSHQSLTRAMEAISKLRHQNLVSIIGHCIGSDVLEANNKTSTIFLVYEYMSNYTLKSLLTEQRRQDTLKWQQRMSIITGVAKGVQFLHTGTSPGMFGNDLKAENIMLDDNLSAKINSYRLPLFSLISSAYSCPSKSGELHFSTHGEKEDIYQLGIVLLEVVTGKLITSESELEAKITQLQQSLTGSPSKLRELADATIHGTFSLDSLRTTVEVAFNCLSKQPSERPSIEDVLWNLQYSAQLQEGWTPNGESFSRQSNGSI</sequence>
<feature type="chain" id="PRO_5042856435" description="non-specific serine/threonine protein kinase" evidence="16">
    <location>
        <begin position="24"/>
        <end position="697"/>
    </location>
</feature>
<keyword evidence="11" id="KW-0472">Membrane</keyword>
<dbReference type="Gene3D" id="1.10.510.10">
    <property type="entry name" value="Transferase(Phosphotransferase) domain 1"/>
    <property type="match status" value="1"/>
</dbReference>
<evidence type="ECO:0000256" key="1">
    <source>
        <dbReference type="ARBA" id="ARBA00004479"/>
    </source>
</evidence>
<dbReference type="InterPro" id="IPR011009">
    <property type="entry name" value="Kinase-like_dom_sf"/>
</dbReference>
<dbReference type="Proteomes" id="UP001417504">
    <property type="component" value="Unassembled WGS sequence"/>
</dbReference>
<gene>
    <name evidence="18" type="ORF">Sjap_015793</name>
</gene>
<dbReference type="SMART" id="SM00220">
    <property type="entry name" value="S_TKc"/>
    <property type="match status" value="1"/>
</dbReference>
<dbReference type="PANTHER" id="PTHR48006:SF73">
    <property type="entry name" value="PROTEIN KINASE DOMAIN-CONTAINING PROTEIN"/>
    <property type="match status" value="1"/>
</dbReference>
<evidence type="ECO:0000256" key="7">
    <source>
        <dbReference type="ARBA" id="ARBA00022729"/>
    </source>
</evidence>
<evidence type="ECO:0000256" key="5">
    <source>
        <dbReference type="ARBA" id="ARBA00022679"/>
    </source>
</evidence>
<protein>
    <recommendedName>
        <fullName evidence="2">non-specific serine/threonine protein kinase</fullName>
        <ecNumber evidence="2">2.7.11.1</ecNumber>
    </recommendedName>
</protein>
<dbReference type="FunFam" id="1.10.510.10:FF:000431">
    <property type="entry name" value="Putative inactive leucine-rich repeat receptor-like protein kinase"/>
    <property type="match status" value="1"/>
</dbReference>
<keyword evidence="7 16" id="KW-0732">Signal</keyword>
<evidence type="ECO:0000313" key="19">
    <source>
        <dbReference type="Proteomes" id="UP001417504"/>
    </source>
</evidence>
<keyword evidence="3" id="KW-0723">Serine/threonine-protein kinase</keyword>
<evidence type="ECO:0000256" key="13">
    <source>
        <dbReference type="ARBA" id="ARBA00023180"/>
    </source>
</evidence>
<evidence type="ECO:0000256" key="11">
    <source>
        <dbReference type="ARBA" id="ARBA00023136"/>
    </source>
</evidence>
<name>A0AAP0NUB4_9MAGN</name>
<dbReference type="AlphaFoldDB" id="A0AAP0NUB4"/>
<keyword evidence="13" id="KW-0325">Glycoprotein</keyword>
<keyword evidence="12" id="KW-0675">Receptor</keyword>
<evidence type="ECO:0000256" key="6">
    <source>
        <dbReference type="ARBA" id="ARBA00022692"/>
    </source>
</evidence>
<dbReference type="Gene3D" id="3.80.10.10">
    <property type="entry name" value="Ribonuclease Inhibitor"/>
    <property type="match status" value="3"/>
</dbReference>
<keyword evidence="8" id="KW-0677">Repeat</keyword>
<keyword evidence="19" id="KW-1185">Reference proteome</keyword>
<dbReference type="InterPro" id="IPR000719">
    <property type="entry name" value="Prot_kinase_dom"/>
</dbReference>
<dbReference type="PANTHER" id="PTHR48006">
    <property type="entry name" value="LEUCINE-RICH REPEAT-CONTAINING PROTEIN DDB_G0281931-RELATED"/>
    <property type="match status" value="1"/>
</dbReference>
<feature type="signal peptide" evidence="16">
    <location>
        <begin position="1"/>
        <end position="23"/>
    </location>
</feature>
<dbReference type="Gene3D" id="3.30.200.20">
    <property type="entry name" value="Phosphorylase Kinase, domain 1"/>
    <property type="match status" value="1"/>
</dbReference>
<comment type="subcellular location">
    <subcellularLocation>
        <location evidence="1">Membrane</location>
        <topology evidence="1">Single-pass type I membrane protein</topology>
    </subcellularLocation>
</comment>
<dbReference type="InterPro" id="IPR001611">
    <property type="entry name" value="Leu-rich_rpt"/>
</dbReference>